<dbReference type="RefSeq" id="WP_275109127.1">
    <property type="nucleotide sequence ID" value="NZ_JAKJSC010000001.1"/>
</dbReference>
<dbReference type="EMBL" id="JAKJSC010000001">
    <property type="protein sequence ID" value="MDE5417789.1"/>
    <property type="molecule type" value="Genomic_DNA"/>
</dbReference>
<evidence type="ECO:0000313" key="1">
    <source>
        <dbReference type="EMBL" id="MDE5417789.1"/>
    </source>
</evidence>
<keyword evidence="2" id="KW-1185">Reference proteome</keyword>
<dbReference type="PROSITE" id="PS51257">
    <property type="entry name" value="PROKAR_LIPOPROTEIN"/>
    <property type="match status" value="1"/>
</dbReference>
<name>A0ABT5VQU5_9BACT</name>
<dbReference type="Proteomes" id="UP001528920">
    <property type="component" value="Unassembled WGS sequence"/>
</dbReference>
<comment type="caution">
    <text evidence="1">The sequence shown here is derived from an EMBL/GenBank/DDBJ whole genome shotgun (WGS) entry which is preliminary data.</text>
</comment>
<reference evidence="1 2" key="1">
    <citation type="submission" date="2022-01" db="EMBL/GenBank/DDBJ databases">
        <title>Labilibaculum sp. nov, a marine bacterium isolated from Antarctica.</title>
        <authorList>
            <person name="Dai W."/>
        </authorList>
    </citation>
    <scope>NUCLEOTIDE SEQUENCE [LARGE SCALE GENOMIC DNA]</scope>
    <source>
        <strain evidence="1 2">DW002</strain>
    </source>
</reference>
<accession>A0ABT5VQU5</accession>
<protein>
    <recommendedName>
        <fullName evidence="3">Lysyl endopeptidase</fullName>
    </recommendedName>
</protein>
<evidence type="ECO:0008006" key="3">
    <source>
        <dbReference type="Google" id="ProtNLM"/>
    </source>
</evidence>
<proteinExistence type="predicted"/>
<gene>
    <name evidence="1" type="ORF">L3049_07190</name>
</gene>
<evidence type="ECO:0000313" key="2">
    <source>
        <dbReference type="Proteomes" id="UP001528920"/>
    </source>
</evidence>
<organism evidence="1 2">
    <name type="scientific">Paralabilibaculum antarcticum</name>
    <dbReference type="NCBI Taxonomy" id="2912572"/>
    <lineage>
        <taxon>Bacteria</taxon>
        <taxon>Pseudomonadati</taxon>
        <taxon>Bacteroidota</taxon>
        <taxon>Bacteroidia</taxon>
        <taxon>Marinilabiliales</taxon>
        <taxon>Marinifilaceae</taxon>
        <taxon>Paralabilibaculum</taxon>
    </lineage>
</organism>
<sequence length="308" mass="34265">MNSIKTLGLSLLLILFLSSCDKKSNNEVKITNQAPENEYSAIFGGGPFYSGGNEVIDDLRNSGFNTVILWTIHIDEDGSMNLNDQSIIDKNGNYIGDPEWKNRLIRLQEEPSSVERIEIGVGAWGAKSWENIKNLIASEGTGSDTKLYKAFQLLQEITGAAAVNYDDEVTFDVESTVQFSLMLDNLGYKIGLCPYNEVAYWKSVYEQVEAKKPGAIDRVYLQCYAGGNKNLPSQWNQYFGDIKVSYGLWSKNGGDCKQGDNPDEIKKKIASQKENISGGFIWLYDDIQKCQAYGSTSSYAKAINEGLK</sequence>